<dbReference type="GO" id="GO:0016567">
    <property type="term" value="P:protein ubiquitination"/>
    <property type="evidence" value="ECO:0007669"/>
    <property type="project" value="TreeGrafter"/>
</dbReference>
<name>A0AAW0EN21_9TRYP</name>
<dbReference type="SMART" id="SM00184">
    <property type="entry name" value="RING"/>
    <property type="match status" value="1"/>
</dbReference>
<feature type="compositionally biased region" description="Gly residues" evidence="2">
    <location>
        <begin position="276"/>
        <end position="285"/>
    </location>
</feature>
<reference evidence="4 5" key="1">
    <citation type="journal article" date="2021" name="MBio">
        <title>A New Model Trypanosomatid, Novymonas esmeraldas: Genomic Perception of Its 'Candidatus Pandoraea novymonadis' Endosymbiont.</title>
        <authorList>
            <person name="Zakharova A."/>
            <person name="Saura A."/>
            <person name="Butenko A."/>
            <person name="Podesvova L."/>
            <person name="Warmusova S."/>
            <person name="Kostygov A.Y."/>
            <person name="Nenarokova A."/>
            <person name="Lukes J."/>
            <person name="Opperdoes F.R."/>
            <person name="Yurchenko V."/>
        </authorList>
    </citation>
    <scope>NUCLEOTIDE SEQUENCE [LARGE SCALE GENOMIC DNA]</scope>
    <source>
        <strain evidence="4 5">E262AT.01</strain>
    </source>
</reference>
<proteinExistence type="predicted"/>
<keyword evidence="5" id="KW-1185">Reference proteome</keyword>
<evidence type="ECO:0000256" key="2">
    <source>
        <dbReference type="SAM" id="MobiDB-lite"/>
    </source>
</evidence>
<dbReference type="EMBL" id="JAECZO010000039">
    <property type="protein sequence ID" value="KAK7194591.1"/>
    <property type="molecule type" value="Genomic_DNA"/>
</dbReference>
<keyword evidence="1" id="KW-0862">Zinc</keyword>
<dbReference type="AlphaFoldDB" id="A0AAW0EN21"/>
<accession>A0AAW0EN21</accession>
<dbReference type="Gene3D" id="3.30.40.10">
    <property type="entry name" value="Zinc/RING finger domain, C3HC4 (zinc finger)"/>
    <property type="match status" value="1"/>
</dbReference>
<feature type="region of interest" description="Disordered" evidence="2">
    <location>
        <begin position="207"/>
        <end position="250"/>
    </location>
</feature>
<feature type="compositionally biased region" description="Pro residues" evidence="2">
    <location>
        <begin position="238"/>
        <end position="247"/>
    </location>
</feature>
<evidence type="ECO:0000259" key="3">
    <source>
        <dbReference type="PROSITE" id="PS50089"/>
    </source>
</evidence>
<comment type="caution">
    <text evidence="4">The sequence shown here is derived from an EMBL/GenBank/DDBJ whole genome shotgun (WGS) entry which is preliminary data.</text>
</comment>
<feature type="domain" description="RING-type" evidence="3">
    <location>
        <begin position="346"/>
        <end position="385"/>
    </location>
</feature>
<dbReference type="Pfam" id="PF13920">
    <property type="entry name" value="zf-C3HC4_3"/>
    <property type="match status" value="1"/>
</dbReference>
<dbReference type="GO" id="GO:0061630">
    <property type="term" value="F:ubiquitin protein ligase activity"/>
    <property type="evidence" value="ECO:0007669"/>
    <property type="project" value="UniProtKB-EC"/>
</dbReference>
<evidence type="ECO:0000313" key="4">
    <source>
        <dbReference type="EMBL" id="KAK7194591.1"/>
    </source>
</evidence>
<evidence type="ECO:0000256" key="1">
    <source>
        <dbReference type="PROSITE-ProRule" id="PRU00175"/>
    </source>
</evidence>
<evidence type="ECO:0000313" key="5">
    <source>
        <dbReference type="Proteomes" id="UP001430356"/>
    </source>
</evidence>
<organism evidence="4 5">
    <name type="scientific">Novymonas esmeraldas</name>
    <dbReference type="NCBI Taxonomy" id="1808958"/>
    <lineage>
        <taxon>Eukaryota</taxon>
        <taxon>Discoba</taxon>
        <taxon>Euglenozoa</taxon>
        <taxon>Kinetoplastea</taxon>
        <taxon>Metakinetoplastina</taxon>
        <taxon>Trypanosomatida</taxon>
        <taxon>Trypanosomatidae</taxon>
        <taxon>Novymonas</taxon>
    </lineage>
</organism>
<dbReference type="InterPro" id="IPR045194">
    <property type="entry name" value="MGRN1/RNF157-like"/>
</dbReference>
<keyword evidence="1" id="KW-0479">Metal-binding</keyword>
<feature type="region of interest" description="Disordered" evidence="2">
    <location>
        <begin position="267"/>
        <end position="286"/>
    </location>
</feature>
<dbReference type="InterPro" id="IPR001841">
    <property type="entry name" value="Znf_RING"/>
</dbReference>
<dbReference type="Proteomes" id="UP001430356">
    <property type="component" value="Unassembled WGS sequence"/>
</dbReference>
<keyword evidence="1" id="KW-0863">Zinc-finger</keyword>
<sequence length="394" mass="42295">MGNGSSHPQPVATTAVDDVELRLAPHNFYLIFGKPSIHFSRDRVRGPLLYDVAVEYDDDENVVEHAATLDLSCAVPRRQKIELVGMPAPPSGTIGSSKGLALAFRMAATHPPQRVRVYAGVSVDYRAGDGVRLRTSGGVAAGSVCILDTTETAGLTAVVTNPLVLPQLLQPLKYEDVARAGTLATTQRVSYAPLAIEVIVGETEDPIKKPKRAAPADKDTPVPTPPHPQSPTTSLSPALPPSPPPPQLQQLAKKRVVQYTFLEAPVEAPVESPGSPRGGGGGGGDARPIPRFTCKVAKQLLQVGCEVYDLEDVFDDGREEDVRHTRAAAAAADEDEDEEEEEEGLCVICLTNRKDTTILPCRHMCLCNECAAHLRLSNNRCPLCRGNIDRVMTL</sequence>
<dbReference type="PROSITE" id="PS50089">
    <property type="entry name" value="ZF_RING_2"/>
    <property type="match status" value="1"/>
</dbReference>
<gene>
    <name evidence="4" type="ORF">NESM_000377300</name>
</gene>
<dbReference type="GO" id="GO:0008270">
    <property type="term" value="F:zinc ion binding"/>
    <property type="evidence" value="ECO:0007669"/>
    <property type="project" value="UniProtKB-KW"/>
</dbReference>
<protein>
    <submittedName>
        <fullName evidence="4">Zinc finger, C3HC4 type (RING finger) containing protein</fullName>
    </submittedName>
</protein>
<dbReference type="PANTHER" id="PTHR22996">
    <property type="entry name" value="MAHOGUNIN"/>
    <property type="match status" value="1"/>
</dbReference>
<dbReference type="PANTHER" id="PTHR22996:SF0">
    <property type="entry name" value="RE60872P-RELATED"/>
    <property type="match status" value="1"/>
</dbReference>
<dbReference type="InterPro" id="IPR013083">
    <property type="entry name" value="Znf_RING/FYVE/PHD"/>
</dbReference>
<dbReference type="SUPFAM" id="SSF57850">
    <property type="entry name" value="RING/U-box"/>
    <property type="match status" value="1"/>
</dbReference>